<evidence type="ECO:0000313" key="3">
    <source>
        <dbReference type="Proteomes" id="UP000275846"/>
    </source>
</evidence>
<evidence type="ECO:0000259" key="1">
    <source>
        <dbReference type="PROSITE" id="PS50004"/>
    </source>
</evidence>
<dbReference type="Pfam" id="PF00168">
    <property type="entry name" value="C2"/>
    <property type="match status" value="2"/>
</dbReference>
<dbReference type="GO" id="GO:0005509">
    <property type="term" value="F:calcium ion binding"/>
    <property type="evidence" value="ECO:0007669"/>
    <property type="project" value="TreeGrafter"/>
</dbReference>
<feature type="domain" description="C2" evidence="1">
    <location>
        <begin position="48"/>
        <end position="188"/>
    </location>
</feature>
<evidence type="ECO:0000313" key="4">
    <source>
        <dbReference type="WBParaSite" id="SSLN_0000332801-mRNA-1"/>
    </source>
</evidence>
<dbReference type="GO" id="GO:0005544">
    <property type="term" value="F:calcium-dependent phospholipid binding"/>
    <property type="evidence" value="ECO:0007669"/>
    <property type="project" value="TreeGrafter"/>
</dbReference>
<protein>
    <submittedName>
        <fullName evidence="4">C2 domain-containing protein</fullName>
    </submittedName>
</protein>
<dbReference type="PROSITE" id="PS50004">
    <property type="entry name" value="C2"/>
    <property type="match status" value="1"/>
</dbReference>
<dbReference type="SMART" id="SM00239">
    <property type="entry name" value="C2"/>
    <property type="match status" value="1"/>
</dbReference>
<accession>A0A183SG80</accession>
<dbReference type="OrthoDB" id="10259057at2759"/>
<sequence length="303" mass="34745">MTAYIKLAASLQYSFCILKARSRELGRLDPALYVSEKNEDLYDVPLGHLGRLWFTLSYDHNSERLHVTVHKARNLRSPNYRSLRFSIGMPTDLTALSILTPVQTQDCRVKLYIENAKKKFQTSSIKRQTNNPTFEESFSFQIPIHELQSQSIRFEVLSVERTKRSKVVGFVSFPLSSLKTSDSEWQPLRVARDLQLYELSSFPGSITLMVALTYFPATSRLTVGVFECQNLPLKTNGFCIGVYAKVVVCKGIQGKLLKTKRTQLLEQRRSFDESFTFSKIDDPLNINVRIVLMRQGFIARKLN</sequence>
<reference evidence="2 3" key="2">
    <citation type="submission" date="2018-11" db="EMBL/GenBank/DDBJ databases">
        <authorList>
            <consortium name="Pathogen Informatics"/>
        </authorList>
    </citation>
    <scope>NUCLEOTIDE SEQUENCE [LARGE SCALE GENOMIC DNA]</scope>
    <source>
        <strain evidence="2 3">NST_G2</strain>
    </source>
</reference>
<dbReference type="GO" id="GO:0005886">
    <property type="term" value="C:plasma membrane"/>
    <property type="evidence" value="ECO:0007669"/>
    <property type="project" value="TreeGrafter"/>
</dbReference>
<dbReference type="GO" id="GO:0070382">
    <property type="term" value="C:exocytic vesicle"/>
    <property type="evidence" value="ECO:0007669"/>
    <property type="project" value="TreeGrafter"/>
</dbReference>
<dbReference type="GO" id="GO:0000149">
    <property type="term" value="F:SNARE binding"/>
    <property type="evidence" value="ECO:0007669"/>
    <property type="project" value="TreeGrafter"/>
</dbReference>
<dbReference type="SUPFAM" id="SSF49562">
    <property type="entry name" value="C2 domain (Calcium/lipid-binding domain, CaLB)"/>
    <property type="match status" value="2"/>
</dbReference>
<name>A0A183SG80_SCHSO</name>
<proteinExistence type="predicted"/>
<evidence type="ECO:0000313" key="2">
    <source>
        <dbReference type="EMBL" id="VDL89613.1"/>
    </source>
</evidence>
<dbReference type="InterPro" id="IPR000008">
    <property type="entry name" value="C2_dom"/>
</dbReference>
<dbReference type="GO" id="GO:0030276">
    <property type="term" value="F:clathrin binding"/>
    <property type="evidence" value="ECO:0007669"/>
    <property type="project" value="TreeGrafter"/>
</dbReference>
<gene>
    <name evidence="2" type="ORF">SSLN_LOCUS3228</name>
</gene>
<dbReference type="Proteomes" id="UP000275846">
    <property type="component" value="Unassembled WGS sequence"/>
</dbReference>
<dbReference type="GO" id="GO:0001786">
    <property type="term" value="F:phosphatidylserine binding"/>
    <property type="evidence" value="ECO:0007669"/>
    <property type="project" value="TreeGrafter"/>
</dbReference>
<dbReference type="EMBL" id="UYSU01032471">
    <property type="protein sequence ID" value="VDL89613.1"/>
    <property type="molecule type" value="Genomic_DNA"/>
</dbReference>
<dbReference type="AlphaFoldDB" id="A0A183SG80"/>
<reference evidence="4" key="1">
    <citation type="submission" date="2016-06" db="UniProtKB">
        <authorList>
            <consortium name="WormBaseParasite"/>
        </authorList>
    </citation>
    <scope>IDENTIFICATION</scope>
</reference>
<dbReference type="PANTHER" id="PTHR10024:SF234">
    <property type="entry name" value="SYNAPTOTAGMIN-15-RELATED"/>
    <property type="match status" value="1"/>
</dbReference>
<dbReference type="GO" id="GO:0017156">
    <property type="term" value="P:calcium-ion regulated exocytosis"/>
    <property type="evidence" value="ECO:0007669"/>
    <property type="project" value="TreeGrafter"/>
</dbReference>
<dbReference type="InterPro" id="IPR035892">
    <property type="entry name" value="C2_domain_sf"/>
</dbReference>
<dbReference type="STRING" id="70667.A0A183SG80"/>
<dbReference type="WBParaSite" id="SSLN_0000332801-mRNA-1">
    <property type="protein sequence ID" value="SSLN_0000332801-mRNA-1"/>
    <property type="gene ID" value="SSLN_0000332801"/>
</dbReference>
<dbReference type="Gene3D" id="2.60.40.150">
    <property type="entry name" value="C2 domain"/>
    <property type="match status" value="2"/>
</dbReference>
<dbReference type="PANTHER" id="PTHR10024">
    <property type="entry name" value="SYNAPTOTAGMIN"/>
    <property type="match status" value="1"/>
</dbReference>
<keyword evidence="3" id="KW-1185">Reference proteome</keyword>
<organism evidence="4">
    <name type="scientific">Schistocephalus solidus</name>
    <name type="common">Tapeworm</name>
    <dbReference type="NCBI Taxonomy" id="70667"/>
    <lineage>
        <taxon>Eukaryota</taxon>
        <taxon>Metazoa</taxon>
        <taxon>Spiralia</taxon>
        <taxon>Lophotrochozoa</taxon>
        <taxon>Platyhelminthes</taxon>
        <taxon>Cestoda</taxon>
        <taxon>Eucestoda</taxon>
        <taxon>Diphyllobothriidea</taxon>
        <taxon>Diphyllobothriidae</taxon>
        <taxon>Schistocephalus</taxon>
    </lineage>
</organism>